<keyword evidence="2" id="KW-0238">DNA-binding</keyword>
<comment type="caution">
    <text evidence="6">The sequence shown here is derived from an EMBL/GenBank/DDBJ whole genome shotgun (WGS) entry which is preliminary data.</text>
</comment>
<dbReference type="InterPro" id="IPR009057">
    <property type="entry name" value="Homeodomain-like_sf"/>
</dbReference>
<evidence type="ECO:0000256" key="1">
    <source>
        <dbReference type="ARBA" id="ARBA00023015"/>
    </source>
</evidence>
<reference evidence="6 7" key="1">
    <citation type="submission" date="2019-01" db="EMBL/GenBank/DDBJ databases">
        <authorList>
            <person name="Chen W.-M."/>
        </authorList>
    </citation>
    <scope>NUCLEOTIDE SEQUENCE [LARGE SCALE GENOMIC DNA]</scope>
    <source>
        <strain evidence="6 7">FSY-15</strain>
    </source>
</reference>
<feature type="transmembrane region" description="Helical" evidence="4">
    <location>
        <begin position="152"/>
        <end position="175"/>
    </location>
</feature>
<dbReference type="PANTHER" id="PTHR43280:SF29">
    <property type="entry name" value="ARAC-FAMILY TRANSCRIPTIONAL REGULATOR"/>
    <property type="match status" value="1"/>
</dbReference>
<dbReference type="Pfam" id="PF12833">
    <property type="entry name" value="HTH_18"/>
    <property type="match status" value="1"/>
</dbReference>
<dbReference type="OrthoDB" id="5492415at2"/>
<keyword evidence="4" id="KW-0812">Transmembrane</keyword>
<feature type="transmembrane region" description="Helical" evidence="4">
    <location>
        <begin position="113"/>
        <end position="132"/>
    </location>
</feature>
<keyword evidence="3" id="KW-0804">Transcription</keyword>
<organism evidence="6 7">
    <name type="scientific">Sandaracinomonas limnophila</name>
    <dbReference type="NCBI Taxonomy" id="1862386"/>
    <lineage>
        <taxon>Bacteria</taxon>
        <taxon>Pseudomonadati</taxon>
        <taxon>Bacteroidota</taxon>
        <taxon>Cytophagia</taxon>
        <taxon>Cytophagales</taxon>
        <taxon>Flectobacillaceae</taxon>
        <taxon>Sandaracinomonas</taxon>
    </lineage>
</organism>
<evidence type="ECO:0000259" key="5">
    <source>
        <dbReference type="PROSITE" id="PS01124"/>
    </source>
</evidence>
<dbReference type="PANTHER" id="PTHR43280">
    <property type="entry name" value="ARAC-FAMILY TRANSCRIPTIONAL REGULATOR"/>
    <property type="match status" value="1"/>
</dbReference>
<feature type="transmembrane region" description="Helical" evidence="4">
    <location>
        <begin position="20"/>
        <end position="45"/>
    </location>
</feature>
<gene>
    <name evidence="6" type="ORF">EOJ36_09020</name>
</gene>
<keyword evidence="7" id="KW-1185">Reference proteome</keyword>
<feature type="domain" description="HTH araC/xylS-type" evidence="5">
    <location>
        <begin position="246"/>
        <end position="354"/>
    </location>
</feature>
<feature type="transmembrane region" description="Helical" evidence="4">
    <location>
        <begin position="195"/>
        <end position="217"/>
    </location>
</feature>
<dbReference type="GO" id="GO:0003700">
    <property type="term" value="F:DNA-binding transcription factor activity"/>
    <property type="evidence" value="ECO:0007669"/>
    <property type="project" value="InterPro"/>
</dbReference>
<dbReference type="Gene3D" id="1.10.10.60">
    <property type="entry name" value="Homeodomain-like"/>
    <property type="match status" value="1"/>
</dbReference>
<protein>
    <submittedName>
        <fullName evidence="6">Helix-turn-helix domain-containing protein</fullName>
    </submittedName>
</protein>
<dbReference type="InterPro" id="IPR018062">
    <property type="entry name" value="HTH_AraC-typ_CS"/>
</dbReference>
<name>A0A437PPH8_9BACT</name>
<keyword evidence="1" id="KW-0805">Transcription regulation</keyword>
<evidence type="ECO:0000256" key="4">
    <source>
        <dbReference type="SAM" id="Phobius"/>
    </source>
</evidence>
<evidence type="ECO:0000256" key="2">
    <source>
        <dbReference type="ARBA" id="ARBA00023125"/>
    </source>
</evidence>
<dbReference type="AlphaFoldDB" id="A0A437PPH8"/>
<dbReference type="Proteomes" id="UP000282832">
    <property type="component" value="Unassembled WGS sequence"/>
</dbReference>
<dbReference type="GO" id="GO:0043565">
    <property type="term" value="F:sequence-specific DNA binding"/>
    <property type="evidence" value="ECO:0007669"/>
    <property type="project" value="InterPro"/>
</dbReference>
<feature type="transmembrane region" description="Helical" evidence="4">
    <location>
        <begin position="60"/>
        <end position="78"/>
    </location>
</feature>
<sequence>MFAYSTFGIMHNLIFDGDSPFLLAIFRGYTIPLIYLIGPLLYFYVRGTIKDSFRFYKTDFLHFIPAIFAFICILPYIFTSFDYKLEISKIIIERPSDSNLDEAFWFFPQYKHFFLRPVITSIYGIYCLWLTYKFNKRTGQKKVPSHQRKIVVRWLFILTTLTSFIFLFYIPLSLYLFKNVSFHSNNVIFEWLDHIVGYSFCVIPLVVLVSPQILYGVPTLKTPEQNTIGKDPLELSIDIFEEDPFYDVSKKIIEHLKTHKPFLDPDFNMDMLSEQIKVPKHHLYYCFGNIIKVKFATIRNRLRVEHAKELLLEGKSNSIKLEGIGFESGFNSRSHFFATFKEETGFTPSEFLERKGH</sequence>
<keyword evidence="4" id="KW-0472">Membrane</keyword>
<dbReference type="SMART" id="SM00342">
    <property type="entry name" value="HTH_ARAC"/>
    <property type="match status" value="1"/>
</dbReference>
<evidence type="ECO:0000256" key="3">
    <source>
        <dbReference type="ARBA" id="ARBA00023163"/>
    </source>
</evidence>
<evidence type="ECO:0000313" key="7">
    <source>
        <dbReference type="Proteomes" id="UP000282832"/>
    </source>
</evidence>
<keyword evidence="4" id="KW-1133">Transmembrane helix</keyword>
<dbReference type="InterPro" id="IPR018060">
    <property type="entry name" value="HTH_AraC"/>
</dbReference>
<dbReference type="SUPFAM" id="SSF46689">
    <property type="entry name" value="Homeodomain-like"/>
    <property type="match status" value="1"/>
</dbReference>
<dbReference type="EMBL" id="SACY01000004">
    <property type="protein sequence ID" value="RVU24059.1"/>
    <property type="molecule type" value="Genomic_DNA"/>
</dbReference>
<dbReference type="RefSeq" id="WP_127804565.1">
    <property type="nucleotide sequence ID" value="NZ_SACY01000004.1"/>
</dbReference>
<proteinExistence type="predicted"/>
<dbReference type="PROSITE" id="PS00041">
    <property type="entry name" value="HTH_ARAC_FAMILY_1"/>
    <property type="match status" value="1"/>
</dbReference>
<dbReference type="PROSITE" id="PS01124">
    <property type="entry name" value="HTH_ARAC_FAMILY_2"/>
    <property type="match status" value="1"/>
</dbReference>
<evidence type="ECO:0000313" key="6">
    <source>
        <dbReference type="EMBL" id="RVU24059.1"/>
    </source>
</evidence>
<accession>A0A437PPH8</accession>